<dbReference type="Pfam" id="PF13343">
    <property type="entry name" value="SBP_bac_6"/>
    <property type="match status" value="1"/>
</dbReference>
<comment type="subcellular location">
    <subcellularLocation>
        <location evidence="1">Periplasm</location>
    </subcellularLocation>
</comment>
<dbReference type="Proteomes" id="UP001141806">
    <property type="component" value="Unassembled WGS sequence"/>
</dbReference>
<dbReference type="InterPro" id="IPR001188">
    <property type="entry name" value="Sperm_putr-bd"/>
</dbReference>
<keyword evidence="3" id="KW-0732">Signal</keyword>
<evidence type="ECO:0000256" key="4">
    <source>
        <dbReference type="ARBA" id="ARBA00022764"/>
    </source>
</evidence>
<dbReference type="AlphaFoldDB" id="A0A9Q0GWN9"/>
<evidence type="ECO:0000256" key="2">
    <source>
        <dbReference type="ARBA" id="ARBA00022448"/>
    </source>
</evidence>
<accession>A0A9Q0GWN9</accession>
<evidence type="ECO:0000313" key="6">
    <source>
        <dbReference type="Proteomes" id="UP001141806"/>
    </source>
</evidence>
<dbReference type="PANTHER" id="PTHR30222:SF17">
    <property type="entry name" value="SPERMIDINE_PUTRESCINE-BINDING PERIPLASMIC PROTEIN"/>
    <property type="match status" value="1"/>
</dbReference>
<organism evidence="5 6">
    <name type="scientific">Protea cynaroides</name>
    <dbReference type="NCBI Taxonomy" id="273540"/>
    <lineage>
        <taxon>Eukaryota</taxon>
        <taxon>Viridiplantae</taxon>
        <taxon>Streptophyta</taxon>
        <taxon>Embryophyta</taxon>
        <taxon>Tracheophyta</taxon>
        <taxon>Spermatophyta</taxon>
        <taxon>Magnoliopsida</taxon>
        <taxon>Proteales</taxon>
        <taxon>Proteaceae</taxon>
        <taxon>Protea</taxon>
    </lineage>
</organism>
<name>A0A9Q0GWN9_9MAGN</name>
<reference evidence="5" key="1">
    <citation type="journal article" date="2023" name="Plant J.">
        <title>The genome of the king protea, Protea cynaroides.</title>
        <authorList>
            <person name="Chang J."/>
            <person name="Duong T.A."/>
            <person name="Schoeman C."/>
            <person name="Ma X."/>
            <person name="Roodt D."/>
            <person name="Barker N."/>
            <person name="Li Z."/>
            <person name="Van de Peer Y."/>
            <person name="Mizrachi E."/>
        </authorList>
    </citation>
    <scope>NUCLEOTIDE SEQUENCE</scope>
    <source>
        <tissue evidence="5">Young leaves</tissue>
    </source>
</reference>
<dbReference type="CDD" id="cd13661">
    <property type="entry name" value="PBP2_PotD_PotF_like_1"/>
    <property type="match status" value="1"/>
</dbReference>
<proteinExistence type="predicted"/>
<dbReference type="PRINTS" id="PR00909">
    <property type="entry name" value="SPERMDNBNDNG"/>
</dbReference>
<evidence type="ECO:0000313" key="5">
    <source>
        <dbReference type="EMBL" id="KAJ4953337.1"/>
    </source>
</evidence>
<keyword evidence="2" id="KW-0813">Transport</keyword>
<dbReference type="OrthoDB" id="10266693at2759"/>
<gene>
    <name evidence="5" type="ORF">NE237_030169</name>
</gene>
<dbReference type="EMBL" id="JAMYWD010000012">
    <property type="protein sequence ID" value="KAJ4953337.1"/>
    <property type="molecule type" value="Genomic_DNA"/>
</dbReference>
<dbReference type="Gene3D" id="3.40.190.10">
    <property type="entry name" value="Periplasmic binding protein-like II"/>
    <property type="match status" value="2"/>
</dbReference>
<protein>
    <submittedName>
        <fullName evidence="5">Uncharacterized protein</fullName>
    </submittedName>
</protein>
<dbReference type="GO" id="GO:0015846">
    <property type="term" value="P:polyamine transport"/>
    <property type="evidence" value="ECO:0007669"/>
    <property type="project" value="InterPro"/>
</dbReference>
<dbReference type="SUPFAM" id="SSF53850">
    <property type="entry name" value="Periplasmic binding protein-like II"/>
    <property type="match status" value="1"/>
</dbReference>
<keyword evidence="4" id="KW-0574">Periplasm</keyword>
<dbReference type="PANTHER" id="PTHR30222">
    <property type="entry name" value="SPERMIDINE/PUTRESCINE-BINDING PERIPLASMIC PROTEIN"/>
    <property type="match status" value="1"/>
</dbReference>
<keyword evidence="6" id="KW-1185">Reference proteome</keyword>
<dbReference type="GO" id="GO:0019808">
    <property type="term" value="F:polyamine binding"/>
    <property type="evidence" value="ECO:0007669"/>
    <property type="project" value="InterPro"/>
</dbReference>
<comment type="caution">
    <text evidence="5">The sequence shown here is derived from an EMBL/GenBank/DDBJ whole genome shotgun (WGS) entry which is preliminary data.</text>
</comment>
<evidence type="ECO:0000256" key="1">
    <source>
        <dbReference type="ARBA" id="ARBA00004418"/>
    </source>
</evidence>
<evidence type="ECO:0000256" key="3">
    <source>
        <dbReference type="ARBA" id="ARBA00022729"/>
    </source>
</evidence>
<sequence length="562" mass="62585">MALLPLPIHTDPFFRYQNANLPTSDVLYGLKPLFLRHKNLRFSQNFFTISASQNLSTFSLPKPFSKVLLSRSETLKLHPVLLQLAASVIIFVGFSARACTGKPGQIPNVTAPVSKAVQEERIGGRAHDENNSVELNSDDHGMGKVDVLGNIQDKELKAALEIWKTKTYALTVPLRVVALRGSVPPSWLKDFMQAQGRRLRLRVEFRGNLVDIFSDLSVASTKRNFEPKSAMAADIITVGDSWLSSAIKQGLLEPIKNIQGQDCFKCLSDKWKVYLYRNNKGELDSGGEIWAVPYRWGSMVIAYKKSKFQKHNLAPIEDWKDLWRPELAGKISMVDSPREVVGAVLKYMGASYNTKDIESQVTGGRNNVMQNLALLQKQVRLFDSAYYLKAFGVGDVWVAVGWSSDILPAAKRMSNVAVIVPKSGASLWADLWAIPFASRFSTDRIGGRVRGPSPLIYQWMEFCLQVARALPFKQEVIPGASPFALEEPSVESSQELTRGKPKLETNLIAGVPPPEILSRCEFLEPLTEATLSDYQWLIASMKKPVRGVISSMANSFAVKPER</sequence>